<sequence length="332" mass="37144">MTRKSRNAYYQGPPSDHFDGELFFNPGRPWNKGVADLIRWNFKRDGKESWPDTFPAPARDVPPRRVEGAGLRVTLIGHASFLIQTAGRNMLVDPVWSERASPFSFAGPKRVNPPGVAFDDLPRIDVVLVTHNHYDHLDVATLRRLAAAHRPRIVTPLGNDTIMREAGVGAEFEALDWGDVARLGDGLRVHAEPAQHWSARGLFDRRHALWAAFVIDGPGGAIYHVGDTGFHAPQFSEIRRKHGPPRLAILPIGAYEPRWFMREQHIDPDEAVRGFKLTGAARAVGHHWGTFKLTDEGIERPREALEAALRAHDVPAHRFVALRPGEVWTDEG</sequence>
<keyword evidence="3" id="KW-1185">Reference proteome</keyword>
<dbReference type="PANTHER" id="PTHR15032:SF4">
    <property type="entry name" value="N-ACYL-PHOSPHATIDYLETHANOLAMINE-HYDROLYZING PHOSPHOLIPASE D"/>
    <property type="match status" value="1"/>
</dbReference>
<organism evidence="2 3">
    <name type="scientific">Alsobacter ponti</name>
    <dbReference type="NCBI Taxonomy" id="2962936"/>
    <lineage>
        <taxon>Bacteria</taxon>
        <taxon>Pseudomonadati</taxon>
        <taxon>Pseudomonadota</taxon>
        <taxon>Alphaproteobacteria</taxon>
        <taxon>Hyphomicrobiales</taxon>
        <taxon>Alsobacteraceae</taxon>
        <taxon>Alsobacter</taxon>
    </lineage>
</organism>
<dbReference type="RefSeq" id="WP_254745324.1">
    <property type="nucleotide sequence ID" value="NZ_JANCLU010000022.1"/>
</dbReference>
<reference evidence="2 3" key="1">
    <citation type="submission" date="2022-07" db="EMBL/GenBank/DDBJ databases">
        <authorList>
            <person name="Li W.-J."/>
            <person name="Deng Q.-Q."/>
        </authorList>
    </citation>
    <scope>NUCLEOTIDE SEQUENCE [LARGE SCALE GENOMIC DNA]</scope>
    <source>
        <strain evidence="2 3">SYSU M60028</strain>
    </source>
</reference>
<proteinExistence type="predicted"/>
<dbReference type="PANTHER" id="PTHR15032">
    <property type="entry name" value="N-ACYL-PHOSPHATIDYLETHANOLAMINE-HYDROLYZING PHOSPHOLIPASE D"/>
    <property type="match status" value="1"/>
</dbReference>
<gene>
    <name evidence="2" type="ORF">NK718_18450</name>
</gene>
<dbReference type="InterPro" id="IPR001279">
    <property type="entry name" value="Metallo-B-lactamas"/>
</dbReference>
<dbReference type="EMBL" id="JANCLU010000022">
    <property type="protein sequence ID" value="MCP8940511.1"/>
    <property type="molecule type" value="Genomic_DNA"/>
</dbReference>
<evidence type="ECO:0000313" key="3">
    <source>
        <dbReference type="Proteomes" id="UP001205890"/>
    </source>
</evidence>
<feature type="domain" description="Metallo-beta-lactamase" evidence="1">
    <location>
        <begin position="88"/>
        <end position="288"/>
    </location>
</feature>
<comment type="caution">
    <text evidence="2">The sequence shown here is derived from an EMBL/GenBank/DDBJ whole genome shotgun (WGS) entry which is preliminary data.</text>
</comment>
<dbReference type="InterPro" id="IPR036866">
    <property type="entry name" value="RibonucZ/Hydroxyglut_hydro"/>
</dbReference>
<accession>A0ABT1LHE2</accession>
<dbReference type="Proteomes" id="UP001205890">
    <property type="component" value="Unassembled WGS sequence"/>
</dbReference>
<dbReference type="Pfam" id="PF12706">
    <property type="entry name" value="Lactamase_B_2"/>
    <property type="match status" value="1"/>
</dbReference>
<name>A0ABT1LHE2_9HYPH</name>
<evidence type="ECO:0000313" key="2">
    <source>
        <dbReference type="EMBL" id="MCP8940511.1"/>
    </source>
</evidence>
<dbReference type="Gene3D" id="3.60.15.10">
    <property type="entry name" value="Ribonuclease Z/Hydroxyacylglutathione hydrolase-like"/>
    <property type="match status" value="1"/>
</dbReference>
<evidence type="ECO:0000259" key="1">
    <source>
        <dbReference type="Pfam" id="PF12706"/>
    </source>
</evidence>
<protein>
    <submittedName>
        <fullName evidence="2">MBL fold metallo-hydrolase</fullName>
    </submittedName>
</protein>
<dbReference type="SUPFAM" id="SSF56281">
    <property type="entry name" value="Metallo-hydrolase/oxidoreductase"/>
    <property type="match status" value="1"/>
</dbReference>